<dbReference type="Proteomes" id="UP000186758">
    <property type="component" value="Unassembled WGS sequence"/>
</dbReference>
<proteinExistence type="predicted"/>
<gene>
    <name evidence="1" type="ORF">BO223_11590</name>
</gene>
<accession>A0A1Q9YHI2</accession>
<organism evidence="1 2">
    <name type="scientific">Faecalibaculum rodentium</name>
    <dbReference type="NCBI Taxonomy" id="1702221"/>
    <lineage>
        <taxon>Bacteria</taxon>
        <taxon>Bacillati</taxon>
        <taxon>Bacillota</taxon>
        <taxon>Erysipelotrichia</taxon>
        <taxon>Erysipelotrichales</taxon>
        <taxon>Erysipelotrichaceae</taxon>
        <taxon>Faecalibaculum</taxon>
    </lineage>
</organism>
<reference evidence="1 2" key="1">
    <citation type="submission" date="2016-11" db="EMBL/GenBank/DDBJ databases">
        <title>Description of two novel members of the family Erysipelotrichaceae: Ileibacterium lipovorans gen. nov., sp. nov. and Dubosiella newyorkensis, gen. nov., sp. nov.</title>
        <authorList>
            <person name="Cox L.M."/>
            <person name="Sohn J."/>
            <person name="Tyrrell K.L."/>
            <person name="Citron D.M."/>
            <person name="Lawson P.A."/>
            <person name="Patel N.B."/>
            <person name="Iizumi T."/>
            <person name="Perez-Perez G.I."/>
            <person name="Goldstein E.J."/>
            <person name="Blaser M.J."/>
        </authorList>
    </citation>
    <scope>NUCLEOTIDE SEQUENCE [LARGE SCALE GENOMIC DNA]</scope>
    <source>
        <strain evidence="1 2">NYU-BL-K8</strain>
    </source>
</reference>
<evidence type="ECO:0000313" key="2">
    <source>
        <dbReference type="Proteomes" id="UP000186758"/>
    </source>
</evidence>
<dbReference type="AlphaFoldDB" id="A0A1Q9YHI2"/>
<sequence>MWMPAGLLCIPADHPEGHGLRHASVDCGLLTGGQAGRHAWPGYSGHKKSGEFSPLQYLNGATGYR</sequence>
<protein>
    <submittedName>
        <fullName evidence="1">Uncharacterized protein</fullName>
    </submittedName>
</protein>
<dbReference type="EMBL" id="MPJZ01000098">
    <property type="protein sequence ID" value="OLU43607.1"/>
    <property type="molecule type" value="Genomic_DNA"/>
</dbReference>
<comment type="caution">
    <text evidence="1">The sequence shown here is derived from an EMBL/GenBank/DDBJ whole genome shotgun (WGS) entry which is preliminary data.</text>
</comment>
<evidence type="ECO:0000313" key="1">
    <source>
        <dbReference type="EMBL" id="OLU43607.1"/>
    </source>
</evidence>
<name>A0A1Q9YHI2_9FIRM</name>